<keyword evidence="1" id="KW-1133">Transmembrane helix</keyword>
<dbReference type="RefSeq" id="WP_307404260.1">
    <property type="nucleotide sequence ID" value="NZ_JAUSTW010000001.1"/>
</dbReference>
<organism evidence="2 3">
    <name type="scientific">Neobacillus ginsengisoli</name>
    <dbReference type="NCBI Taxonomy" id="904295"/>
    <lineage>
        <taxon>Bacteria</taxon>
        <taxon>Bacillati</taxon>
        <taxon>Bacillota</taxon>
        <taxon>Bacilli</taxon>
        <taxon>Bacillales</taxon>
        <taxon>Bacillaceae</taxon>
        <taxon>Neobacillus</taxon>
    </lineage>
</organism>
<accession>A0ABT9XPN6</accession>
<dbReference type="Proteomes" id="UP001224122">
    <property type="component" value="Unassembled WGS sequence"/>
</dbReference>
<feature type="transmembrane region" description="Helical" evidence="1">
    <location>
        <begin position="29"/>
        <end position="47"/>
    </location>
</feature>
<feature type="transmembrane region" description="Helical" evidence="1">
    <location>
        <begin position="53"/>
        <end position="68"/>
    </location>
</feature>
<protein>
    <submittedName>
        <fullName evidence="2">Uncharacterized protein</fullName>
    </submittedName>
</protein>
<gene>
    <name evidence="2" type="ORF">J2S10_000603</name>
</gene>
<sequence>MEGAMFYWISWAFWVYLTFILNKQNPYRLKLAAAVLIVIILSNVHFMAGGFDVFASGLFLLLFSYLIIGREKRRAIIYFFICSFIVTIGYVAFHLFEIFDPVWIIFKKEWMMGICFGYLSILLQKTLKGRLLIIVSGTMQGEILYAYILSKYHFPYSIGDFAYLDVCSLITALIVGWSCLENAGHFFQTHFSFIEKGKQKSS</sequence>
<keyword evidence="1" id="KW-0472">Membrane</keyword>
<dbReference type="EMBL" id="JAUSTW010000001">
    <property type="protein sequence ID" value="MDQ0197498.1"/>
    <property type="molecule type" value="Genomic_DNA"/>
</dbReference>
<feature type="transmembrane region" description="Helical" evidence="1">
    <location>
        <begin position="75"/>
        <end position="96"/>
    </location>
</feature>
<keyword evidence="1" id="KW-0812">Transmembrane</keyword>
<feature type="transmembrane region" description="Helical" evidence="1">
    <location>
        <begin position="6"/>
        <end position="22"/>
    </location>
</feature>
<name>A0ABT9XPN6_9BACI</name>
<proteinExistence type="predicted"/>
<feature type="transmembrane region" description="Helical" evidence="1">
    <location>
        <begin position="161"/>
        <end position="180"/>
    </location>
</feature>
<comment type="caution">
    <text evidence="2">The sequence shown here is derived from an EMBL/GenBank/DDBJ whole genome shotgun (WGS) entry which is preliminary data.</text>
</comment>
<dbReference type="InterPro" id="IPR014617">
    <property type="entry name" value="YphA_Bacsu"/>
</dbReference>
<evidence type="ECO:0000313" key="2">
    <source>
        <dbReference type="EMBL" id="MDQ0197498.1"/>
    </source>
</evidence>
<reference evidence="2 3" key="1">
    <citation type="submission" date="2023-07" db="EMBL/GenBank/DDBJ databases">
        <title>Genomic Encyclopedia of Type Strains, Phase IV (KMG-IV): sequencing the most valuable type-strain genomes for metagenomic binning, comparative biology and taxonomic classification.</title>
        <authorList>
            <person name="Goeker M."/>
        </authorList>
    </citation>
    <scope>NUCLEOTIDE SEQUENCE [LARGE SCALE GENOMIC DNA]</scope>
    <source>
        <strain evidence="2 3">DSM 27594</strain>
    </source>
</reference>
<dbReference type="PIRSF" id="PIRSF036710">
    <property type="entry name" value="YphA_Bacsu"/>
    <property type="match status" value="1"/>
</dbReference>
<keyword evidence="3" id="KW-1185">Reference proteome</keyword>
<feature type="transmembrane region" description="Helical" evidence="1">
    <location>
        <begin position="102"/>
        <end position="123"/>
    </location>
</feature>
<evidence type="ECO:0000313" key="3">
    <source>
        <dbReference type="Proteomes" id="UP001224122"/>
    </source>
</evidence>
<evidence type="ECO:0000256" key="1">
    <source>
        <dbReference type="SAM" id="Phobius"/>
    </source>
</evidence>
<dbReference type="Pfam" id="PF24124">
    <property type="entry name" value="YphA"/>
    <property type="match status" value="1"/>
</dbReference>
<feature type="transmembrane region" description="Helical" evidence="1">
    <location>
        <begin position="130"/>
        <end position="149"/>
    </location>
</feature>